<dbReference type="RefSeq" id="XP_069206483.1">
    <property type="nucleotide sequence ID" value="XM_069356642.1"/>
</dbReference>
<dbReference type="Proteomes" id="UP001565368">
    <property type="component" value="Unassembled WGS sequence"/>
</dbReference>
<reference evidence="1 2" key="1">
    <citation type="submission" date="2023-08" db="EMBL/GenBank/DDBJ databases">
        <title>Annotated Genome Sequence of Vanrija albida AlHP1.</title>
        <authorList>
            <person name="Herzog R."/>
        </authorList>
    </citation>
    <scope>NUCLEOTIDE SEQUENCE [LARGE SCALE GENOMIC DNA]</scope>
    <source>
        <strain evidence="1 2">AlHP1</strain>
    </source>
</reference>
<name>A0ABR3PVT2_9TREE</name>
<gene>
    <name evidence="1" type="ORF">Q8F55_008245</name>
</gene>
<keyword evidence="2" id="KW-1185">Reference proteome</keyword>
<evidence type="ECO:0000313" key="2">
    <source>
        <dbReference type="Proteomes" id="UP001565368"/>
    </source>
</evidence>
<dbReference type="GeneID" id="95989288"/>
<accession>A0ABR3PVT2</accession>
<proteinExistence type="predicted"/>
<comment type="caution">
    <text evidence="1">The sequence shown here is derived from an EMBL/GenBank/DDBJ whole genome shotgun (WGS) entry which is preliminary data.</text>
</comment>
<protein>
    <submittedName>
        <fullName evidence="1">Uncharacterized protein</fullName>
    </submittedName>
</protein>
<sequence length="159" mass="18405">MSRPSPNYRWAESYRKAKRVEVAYYQSNPSHPGYLPYHRLQVENLDFTKEFIDTCLAEVPGEGLADALRTELEHQLRVVDHVCKLAESGEYRHKPLELPKNPCAELEYAALLLDDIRTDKNIDTAEVGGLSERAKDHLQALQEGLRYLEQQRKRRLADK</sequence>
<organism evidence="1 2">
    <name type="scientific">Vanrija albida</name>
    <dbReference type="NCBI Taxonomy" id="181172"/>
    <lineage>
        <taxon>Eukaryota</taxon>
        <taxon>Fungi</taxon>
        <taxon>Dikarya</taxon>
        <taxon>Basidiomycota</taxon>
        <taxon>Agaricomycotina</taxon>
        <taxon>Tremellomycetes</taxon>
        <taxon>Trichosporonales</taxon>
        <taxon>Trichosporonaceae</taxon>
        <taxon>Vanrija</taxon>
    </lineage>
</organism>
<evidence type="ECO:0000313" key="1">
    <source>
        <dbReference type="EMBL" id="KAL1406539.1"/>
    </source>
</evidence>
<dbReference type="EMBL" id="JBBXJM010000006">
    <property type="protein sequence ID" value="KAL1406539.1"/>
    <property type="molecule type" value="Genomic_DNA"/>
</dbReference>